<evidence type="ECO:0000256" key="2">
    <source>
        <dbReference type="PIRSR" id="PIRSR006156-1"/>
    </source>
</evidence>
<dbReference type="InterPro" id="IPR035093">
    <property type="entry name" value="RelE/ParE_toxin_dom_sf"/>
</dbReference>
<dbReference type="PIRSF" id="PIRSF006156">
    <property type="entry name" value="YafQ"/>
    <property type="match status" value="1"/>
</dbReference>
<dbReference type="Gene3D" id="3.30.2310.20">
    <property type="entry name" value="RelE-like"/>
    <property type="match status" value="1"/>
</dbReference>
<evidence type="ECO:0008006" key="5">
    <source>
        <dbReference type="Google" id="ProtNLM"/>
    </source>
</evidence>
<evidence type="ECO:0000313" key="3">
    <source>
        <dbReference type="EMBL" id="OGG60023.1"/>
    </source>
</evidence>
<dbReference type="Proteomes" id="UP000178794">
    <property type="component" value="Unassembled WGS sequence"/>
</dbReference>
<dbReference type="PANTHER" id="PTHR40588">
    <property type="entry name" value="MRNA INTERFERASE TOXIN YAFQ"/>
    <property type="match status" value="1"/>
</dbReference>
<sequence>MQYDIVKTKRFKTAYKKVSQLKGFKEDIFVQVVTELAEGNALDATYRDHALMGNLRTFRECHLAPDILLLYQIDKNVLTLALVNIGSHASLFR</sequence>
<name>A0A1F6DF14_9BACT</name>
<dbReference type="STRING" id="1798492.A3C89_03920"/>
<dbReference type="EMBL" id="MFLF01000011">
    <property type="protein sequence ID" value="OGG60023.1"/>
    <property type="molecule type" value="Genomic_DNA"/>
</dbReference>
<gene>
    <name evidence="3" type="ORF">A3C89_03920</name>
</gene>
<comment type="caution">
    <text evidence="3">The sequence shown here is derived from an EMBL/GenBank/DDBJ whole genome shotgun (WGS) entry which is preliminary data.</text>
</comment>
<dbReference type="GO" id="GO:0006415">
    <property type="term" value="P:translational termination"/>
    <property type="evidence" value="ECO:0007669"/>
    <property type="project" value="TreeGrafter"/>
</dbReference>
<dbReference type="SUPFAM" id="SSF143011">
    <property type="entry name" value="RelE-like"/>
    <property type="match status" value="1"/>
</dbReference>
<evidence type="ECO:0000313" key="4">
    <source>
        <dbReference type="Proteomes" id="UP000178794"/>
    </source>
</evidence>
<proteinExistence type="predicted"/>
<reference evidence="3 4" key="1">
    <citation type="journal article" date="2016" name="Nat. Commun.">
        <title>Thousands of microbial genomes shed light on interconnected biogeochemical processes in an aquifer system.</title>
        <authorList>
            <person name="Anantharaman K."/>
            <person name="Brown C.T."/>
            <person name="Hug L.A."/>
            <person name="Sharon I."/>
            <person name="Castelle C.J."/>
            <person name="Probst A.J."/>
            <person name="Thomas B.C."/>
            <person name="Singh A."/>
            <person name="Wilkins M.J."/>
            <person name="Karaoz U."/>
            <person name="Brodie E.L."/>
            <person name="Williams K.H."/>
            <person name="Hubbard S.S."/>
            <person name="Banfield J.F."/>
        </authorList>
    </citation>
    <scope>NUCLEOTIDE SEQUENCE [LARGE SCALE GENOMIC DNA]</scope>
</reference>
<dbReference type="AlphaFoldDB" id="A0A1F6DF14"/>
<dbReference type="Pfam" id="PF15738">
    <property type="entry name" value="YafQ_toxin"/>
    <property type="match status" value="1"/>
</dbReference>
<dbReference type="PANTHER" id="PTHR40588:SF1">
    <property type="entry name" value="MRNA INTERFERASE TOXIN YAFQ"/>
    <property type="match status" value="1"/>
</dbReference>
<dbReference type="GO" id="GO:0006402">
    <property type="term" value="P:mRNA catabolic process"/>
    <property type="evidence" value="ECO:0007669"/>
    <property type="project" value="TreeGrafter"/>
</dbReference>
<protein>
    <recommendedName>
        <fullName evidence="5">Addiction module toxin RelE</fullName>
    </recommendedName>
</protein>
<feature type="active site" description="Proton donor" evidence="2">
    <location>
        <position position="88"/>
    </location>
</feature>
<keyword evidence="1" id="KW-1277">Toxin-antitoxin system</keyword>
<dbReference type="InterPro" id="IPR007712">
    <property type="entry name" value="RelE/ParE_toxin"/>
</dbReference>
<dbReference type="GO" id="GO:0004521">
    <property type="term" value="F:RNA endonuclease activity"/>
    <property type="evidence" value="ECO:0007669"/>
    <property type="project" value="TreeGrafter"/>
</dbReference>
<dbReference type="InterPro" id="IPR004386">
    <property type="entry name" value="Toxin_YafQ-like"/>
</dbReference>
<organism evidence="3 4">
    <name type="scientific">Candidatus Kaiserbacteria bacterium RIFCSPHIGHO2_02_FULL_50_50</name>
    <dbReference type="NCBI Taxonomy" id="1798492"/>
    <lineage>
        <taxon>Bacteria</taxon>
        <taxon>Candidatus Kaiseribacteriota</taxon>
    </lineage>
</organism>
<evidence type="ECO:0000256" key="1">
    <source>
        <dbReference type="ARBA" id="ARBA00022649"/>
    </source>
</evidence>
<accession>A0A1F6DF14</accession>
<dbReference type="NCBIfam" id="TIGR02385">
    <property type="entry name" value="RelE_StbE"/>
    <property type="match status" value="1"/>
</dbReference>